<dbReference type="RefSeq" id="WP_089885559.1">
    <property type="nucleotide sequence ID" value="NZ_FNPF01000020.1"/>
</dbReference>
<reference evidence="6 7" key="1">
    <citation type="submission" date="2016-10" db="EMBL/GenBank/DDBJ databases">
        <authorList>
            <person name="de Groot N.N."/>
        </authorList>
    </citation>
    <scope>NUCLEOTIDE SEQUENCE [LARGE SCALE GENOMIC DNA]</scope>
    <source>
        <strain evidence="6 7">DSM 26880</strain>
    </source>
</reference>
<sequence length="237" mass="25869">MRPLESAPPAPPLRPAGATIRFQNLTKSFPVRGERKVVIDDLTMTLPAGRSLGLLGRNGAGKSTLLQLVAGTLRPDSGRVMLRGSISWPVGFGGSFHPDLSGAQNVRFVARVYGVDTDELVAFVEDFAEIGAHFHMPVRSYSAGMRSRLAFGTSMGIRFDTYLVDEVTSVGDAVFRAKSRTVFQRRMEQSSAILVSHDMAQMREFCDAGIVLSGGRLEYFDDIESAIARHYELVGGR</sequence>
<dbReference type="GO" id="GO:0140359">
    <property type="term" value="F:ABC-type transporter activity"/>
    <property type="evidence" value="ECO:0007669"/>
    <property type="project" value="InterPro"/>
</dbReference>
<keyword evidence="3" id="KW-0547">Nucleotide-binding</keyword>
<protein>
    <submittedName>
        <fullName evidence="6">Capsular polysaccharide transport system ATP-binding protein</fullName>
    </submittedName>
</protein>
<keyword evidence="4 6" id="KW-0067">ATP-binding</keyword>
<dbReference type="GO" id="GO:0005524">
    <property type="term" value="F:ATP binding"/>
    <property type="evidence" value="ECO:0007669"/>
    <property type="project" value="UniProtKB-KW"/>
</dbReference>
<dbReference type="AlphaFoldDB" id="A0A1H3N519"/>
<dbReference type="InterPro" id="IPR027417">
    <property type="entry name" value="P-loop_NTPase"/>
</dbReference>
<dbReference type="Proteomes" id="UP000199286">
    <property type="component" value="Unassembled WGS sequence"/>
</dbReference>
<dbReference type="SMART" id="SM00382">
    <property type="entry name" value="AAA"/>
    <property type="match status" value="1"/>
</dbReference>
<dbReference type="PANTHER" id="PTHR46743:SF2">
    <property type="entry name" value="TEICHOIC ACIDS EXPORT ATP-BINDING PROTEIN TAGH"/>
    <property type="match status" value="1"/>
</dbReference>
<dbReference type="GO" id="GO:0016887">
    <property type="term" value="F:ATP hydrolysis activity"/>
    <property type="evidence" value="ECO:0007669"/>
    <property type="project" value="InterPro"/>
</dbReference>
<dbReference type="InterPro" id="IPR017871">
    <property type="entry name" value="ABC_transporter-like_CS"/>
</dbReference>
<dbReference type="Gene3D" id="3.40.50.300">
    <property type="entry name" value="P-loop containing nucleotide triphosphate hydrolases"/>
    <property type="match status" value="1"/>
</dbReference>
<evidence type="ECO:0000259" key="5">
    <source>
        <dbReference type="PROSITE" id="PS50893"/>
    </source>
</evidence>
<name>A0A1H3N519_9RHOB</name>
<evidence type="ECO:0000313" key="6">
    <source>
        <dbReference type="EMBL" id="SDY83565.1"/>
    </source>
</evidence>
<dbReference type="OrthoDB" id="9778870at2"/>
<dbReference type="CDD" id="cd03220">
    <property type="entry name" value="ABC_KpsT_Wzt"/>
    <property type="match status" value="1"/>
</dbReference>
<dbReference type="EMBL" id="FNPF01000020">
    <property type="protein sequence ID" value="SDY83565.1"/>
    <property type="molecule type" value="Genomic_DNA"/>
</dbReference>
<dbReference type="PROSITE" id="PS50893">
    <property type="entry name" value="ABC_TRANSPORTER_2"/>
    <property type="match status" value="1"/>
</dbReference>
<dbReference type="InterPro" id="IPR003439">
    <property type="entry name" value="ABC_transporter-like_ATP-bd"/>
</dbReference>
<dbReference type="InterPro" id="IPR015860">
    <property type="entry name" value="ABC_transpr_TagH-like"/>
</dbReference>
<dbReference type="SUPFAM" id="SSF52540">
    <property type="entry name" value="P-loop containing nucleoside triphosphate hydrolases"/>
    <property type="match status" value="1"/>
</dbReference>
<dbReference type="InterPro" id="IPR003593">
    <property type="entry name" value="AAA+_ATPase"/>
</dbReference>
<keyword evidence="2" id="KW-0813">Transport</keyword>
<accession>A0A1H3N519</accession>
<dbReference type="InterPro" id="IPR050683">
    <property type="entry name" value="Bact_Polysacc_Export_ATP-bd"/>
</dbReference>
<proteinExistence type="inferred from homology"/>
<organism evidence="6 7">
    <name type="scientific">Citreimonas salinaria</name>
    <dbReference type="NCBI Taxonomy" id="321339"/>
    <lineage>
        <taxon>Bacteria</taxon>
        <taxon>Pseudomonadati</taxon>
        <taxon>Pseudomonadota</taxon>
        <taxon>Alphaproteobacteria</taxon>
        <taxon>Rhodobacterales</taxon>
        <taxon>Roseobacteraceae</taxon>
        <taxon>Citreimonas</taxon>
    </lineage>
</organism>
<dbReference type="PROSITE" id="PS00211">
    <property type="entry name" value="ABC_TRANSPORTER_1"/>
    <property type="match status" value="1"/>
</dbReference>
<dbReference type="GO" id="GO:0016020">
    <property type="term" value="C:membrane"/>
    <property type="evidence" value="ECO:0007669"/>
    <property type="project" value="InterPro"/>
</dbReference>
<gene>
    <name evidence="6" type="ORF">SAMN05444340_12015</name>
</gene>
<dbReference type="PANTHER" id="PTHR46743">
    <property type="entry name" value="TEICHOIC ACIDS EXPORT ATP-BINDING PROTEIN TAGH"/>
    <property type="match status" value="1"/>
</dbReference>
<evidence type="ECO:0000313" key="7">
    <source>
        <dbReference type="Proteomes" id="UP000199286"/>
    </source>
</evidence>
<dbReference type="STRING" id="321339.SAMN05444340_12015"/>
<keyword evidence="7" id="KW-1185">Reference proteome</keyword>
<dbReference type="Pfam" id="PF00005">
    <property type="entry name" value="ABC_tran"/>
    <property type="match status" value="1"/>
</dbReference>
<comment type="similarity">
    <text evidence="1">Belongs to the ABC transporter superfamily.</text>
</comment>
<evidence type="ECO:0000256" key="3">
    <source>
        <dbReference type="ARBA" id="ARBA00022741"/>
    </source>
</evidence>
<evidence type="ECO:0000256" key="4">
    <source>
        <dbReference type="ARBA" id="ARBA00022840"/>
    </source>
</evidence>
<evidence type="ECO:0000256" key="1">
    <source>
        <dbReference type="ARBA" id="ARBA00005417"/>
    </source>
</evidence>
<feature type="domain" description="ABC transporter" evidence="5">
    <location>
        <begin position="20"/>
        <end position="237"/>
    </location>
</feature>
<evidence type="ECO:0000256" key="2">
    <source>
        <dbReference type="ARBA" id="ARBA00022448"/>
    </source>
</evidence>